<feature type="domain" description="Peptidoglycan beta-N-acetylmuramidase NamZ C-terminal" evidence="2">
    <location>
        <begin position="228"/>
        <end position="378"/>
    </location>
</feature>
<comment type="caution">
    <text evidence="4">The sequence shown here is derived from an EMBL/GenBank/DDBJ whole genome shotgun (WGS) entry which is preliminary data.</text>
</comment>
<dbReference type="Proteomes" id="UP000750197">
    <property type="component" value="Unassembled WGS sequence"/>
</dbReference>
<evidence type="ECO:0000313" key="4">
    <source>
        <dbReference type="EMBL" id="MBX8644709.1"/>
    </source>
</evidence>
<sequence>MVNTKQVLTGLDAEERNGFSVLRGKRVAVVTNHTSLDRKWGWLPRLLKKYGVGLAKIFSPEHGPYGVAKEGEEVTGYFDRQLGCDVVSLYGERKTLLPDDIDDVDAVIYDIQDAGVRFYTYISTLNSTVKACRLASRQLIVLDRPDPLNGNTVRGPVLDEELLSFVGIDAIPLQYGMTPGELANYWSGGMDFLEVVRMKNWSRGMWLDDTQLPFAAPSPNLPDIQSLLLYPGLAVFEGLNVSVGRGTTRPFRLIGAPWLDGYDLLSSVEGVRGFIARYTRFRPWYSKFENEVCEGVEIMVTDREKADPIRLSLRMLSYLSGQEGVEWTQNGRHLWAEYITGVKGIDRIAREGDAQNWVAKWNRDARAFRKRISKCLLYR</sequence>
<dbReference type="InterPro" id="IPR048503">
    <property type="entry name" value="NamZ_C"/>
</dbReference>
<dbReference type="EMBL" id="JAHEAC010000089">
    <property type="protein sequence ID" value="MBX8644709.1"/>
    <property type="molecule type" value="Genomic_DNA"/>
</dbReference>
<dbReference type="InterPro" id="IPR048502">
    <property type="entry name" value="NamZ_N"/>
</dbReference>
<gene>
    <name evidence="3" type="ORF">J9259_06060</name>
    <name evidence="4" type="ORF">KIY12_08320</name>
</gene>
<accession>A0A8J8CDM7</accession>
<dbReference type="InterPro" id="IPR008302">
    <property type="entry name" value="NamZ"/>
</dbReference>
<dbReference type="PANTHER" id="PTHR42915:SF1">
    <property type="entry name" value="PEPTIDOGLYCAN BETA-N-ACETYLMURAMIDASE NAMZ"/>
    <property type="match status" value="1"/>
</dbReference>
<dbReference type="PANTHER" id="PTHR42915">
    <property type="entry name" value="HYPOTHETICAL 460 KDA PROTEIN IN FEUA-SIGW INTERGENIC REGION [PRECURSOR]"/>
    <property type="match status" value="1"/>
</dbReference>
<evidence type="ECO:0000259" key="1">
    <source>
        <dbReference type="Pfam" id="PF07075"/>
    </source>
</evidence>
<organism evidence="4 5">
    <name type="scientific">Candidatus Sysuiplasma superficiale</name>
    <dbReference type="NCBI Taxonomy" id="2823368"/>
    <lineage>
        <taxon>Archaea</taxon>
        <taxon>Methanobacteriati</taxon>
        <taxon>Thermoplasmatota</taxon>
        <taxon>Thermoplasmata</taxon>
        <taxon>Candidatus Sysuiplasmatales</taxon>
        <taxon>Candidatus Sysuiplasmataceae</taxon>
        <taxon>Candidatus Sysuiplasma</taxon>
    </lineage>
</organism>
<dbReference type="GO" id="GO:0033922">
    <property type="term" value="F:peptidoglycan beta-N-acetylmuramidase activity"/>
    <property type="evidence" value="ECO:0007669"/>
    <property type="project" value="InterPro"/>
</dbReference>
<reference evidence="4" key="1">
    <citation type="submission" date="2021-05" db="EMBL/GenBank/DDBJ databases">
        <title>Genomic insights into ecological role and evolution of a novel Thermoplasmata order Candidatus Sysuiplasmatales.</title>
        <authorList>
            <person name="Yuan Y."/>
        </authorList>
    </citation>
    <scope>NUCLEOTIDE SEQUENCE</scope>
    <source>
        <strain evidence="4">TUT19-bin139</strain>
        <strain evidence="3">YP2-bin.285</strain>
    </source>
</reference>
<dbReference type="PIRSF" id="PIRSF016719">
    <property type="entry name" value="UCP016719"/>
    <property type="match status" value="1"/>
</dbReference>
<dbReference type="Proteomes" id="UP000716004">
    <property type="component" value="Unassembled WGS sequence"/>
</dbReference>
<dbReference type="Gene3D" id="3.90.1150.140">
    <property type="match status" value="1"/>
</dbReference>
<dbReference type="Pfam" id="PF20732">
    <property type="entry name" value="NamZ_C"/>
    <property type="match status" value="1"/>
</dbReference>
<proteinExistence type="predicted"/>
<evidence type="ECO:0000313" key="3">
    <source>
        <dbReference type="EMBL" id="MBX8632064.1"/>
    </source>
</evidence>
<dbReference type="Pfam" id="PF07075">
    <property type="entry name" value="NamZ_N"/>
    <property type="match status" value="1"/>
</dbReference>
<dbReference type="Gene3D" id="3.40.50.12170">
    <property type="entry name" value="Uncharacterised protein PF07075, DUF1343"/>
    <property type="match status" value="1"/>
</dbReference>
<dbReference type="AlphaFoldDB" id="A0A8J8CDM7"/>
<feature type="domain" description="Peptidoglycan beta-N-acetylmuramidase NamZ N-terminal" evidence="1">
    <location>
        <begin position="27"/>
        <end position="224"/>
    </location>
</feature>
<evidence type="ECO:0000313" key="5">
    <source>
        <dbReference type="Proteomes" id="UP000750197"/>
    </source>
</evidence>
<evidence type="ECO:0000259" key="2">
    <source>
        <dbReference type="Pfam" id="PF20732"/>
    </source>
</evidence>
<name>A0A8J8CDM7_9ARCH</name>
<dbReference type="EMBL" id="JAGVSJ010000013">
    <property type="protein sequence ID" value="MBX8632064.1"/>
    <property type="molecule type" value="Genomic_DNA"/>
</dbReference>
<protein>
    <submittedName>
        <fullName evidence="4">DUF1343 domain-containing protein</fullName>
    </submittedName>
</protein>